<proteinExistence type="predicted"/>
<protein>
    <submittedName>
        <fullName evidence="2">Uncharacterized protein</fullName>
    </submittedName>
</protein>
<organism evidence="2 3">
    <name type="scientific">Diploscapter pachys</name>
    <dbReference type="NCBI Taxonomy" id="2018661"/>
    <lineage>
        <taxon>Eukaryota</taxon>
        <taxon>Metazoa</taxon>
        <taxon>Ecdysozoa</taxon>
        <taxon>Nematoda</taxon>
        <taxon>Chromadorea</taxon>
        <taxon>Rhabditida</taxon>
        <taxon>Rhabditina</taxon>
        <taxon>Rhabditomorpha</taxon>
        <taxon>Rhabditoidea</taxon>
        <taxon>Rhabditidae</taxon>
        <taxon>Diploscapter</taxon>
    </lineage>
</organism>
<gene>
    <name evidence="2" type="ORF">WR25_04403</name>
</gene>
<evidence type="ECO:0000313" key="2">
    <source>
        <dbReference type="EMBL" id="PAV57954.1"/>
    </source>
</evidence>
<name>A0A2A2J8K4_9BILA</name>
<dbReference type="EMBL" id="LIAE01010609">
    <property type="protein sequence ID" value="PAV57954.1"/>
    <property type="molecule type" value="Genomic_DNA"/>
</dbReference>
<evidence type="ECO:0000256" key="1">
    <source>
        <dbReference type="SAM" id="MobiDB-lite"/>
    </source>
</evidence>
<reference evidence="2 3" key="1">
    <citation type="journal article" date="2017" name="Curr. Biol.">
        <title>Genome architecture and evolution of a unichromosomal asexual nematode.</title>
        <authorList>
            <person name="Fradin H."/>
            <person name="Zegar C."/>
            <person name="Gutwein M."/>
            <person name="Lucas J."/>
            <person name="Kovtun M."/>
            <person name="Corcoran D."/>
            <person name="Baugh L.R."/>
            <person name="Kiontke K."/>
            <person name="Gunsalus K."/>
            <person name="Fitch D.H."/>
            <person name="Piano F."/>
        </authorList>
    </citation>
    <scope>NUCLEOTIDE SEQUENCE [LARGE SCALE GENOMIC DNA]</scope>
    <source>
        <strain evidence="2">PF1309</strain>
    </source>
</reference>
<dbReference type="Proteomes" id="UP000218231">
    <property type="component" value="Unassembled WGS sequence"/>
</dbReference>
<sequence length="175" mass="20076">MVAEEHKKGNPPLQLFLKNLEEECHNTDFVSIIAKTNDKLRENYRELSTDTLKMITLLSLEYAPRKLPLYLPTSFGKDESKQEKKKAEEASKEREMQGQMVDEAKKLSLWNNITAMVSGLFTRQVALQDVYNFKSDNINIQVLIGNGEQKQETKQSILSEVRELRMQNAALTANI</sequence>
<feature type="region of interest" description="Disordered" evidence="1">
    <location>
        <begin position="73"/>
        <end position="98"/>
    </location>
</feature>
<feature type="compositionally biased region" description="Basic and acidic residues" evidence="1">
    <location>
        <begin position="76"/>
        <end position="98"/>
    </location>
</feature>
<keyword evidence="3" id="KW-1185">Reference proteome</keyword>
<comment type="caution">
    <text evidence="2">The sequence shown here is derived from an EMBL/GenBank/DDBJ whole genome shotgun (WGS) entry which is preliminary data.</text>
</comment>
<evidence type="ECO:0000313" key="3">
    <source>
        <dbReference type="Proteomes" id="UP000218231"/>
    </source>
</evidence>
<accession>A0A2A2J8K4</accession>
<dbReference type="AlphaFoldDB" id="A0A2A2J8K4"/>